<evidence type="ECO:0000256" key="1">
    <source>
        <dbReference type="PROSITE-ProRule" id="PRU01005"/>
    </source>
</evidence>
<sequence>MTKNCQSTCKKCDNNKCKDLQKNCKDLSQYCNSGNYGKYMFEKCKLTCGQCDLDCYENLSQKLKVNGVIMNCDEMAIKGYCKYELISKLCCQTCKGY</sequence>
<gene>
    <name evidence="3" type="ORF">A3Q56_05744</name>
</gene>
<feature type="disulfide bond" evidence="1">
    <location>
        <begin position="17"/>
        <end position="51"/>
    </location>
</feature>
<evidence type="ECO:0000313" key="3">
    <source>
        <dbReference type="EMBL" id="OAF66530.1"/>
    </source>
</evidence>
<organism evidence="3 4">
    <name type="scientific">Intoshia linei</name>
    <dbReference type="NCBI Taxonomy" id="1819745"/>
    <lineage>
        <taxon>Eukaryota</taxon>
        <taxon>Metazoa</taxon>
        <taxon>Spiralia</taxon>
        <taxon>Lophotrochozoa</taxon>
        <taxon>Mesozoa</taxon>
        <taxon>Orthonectida</taxon>
        <taxon>Rhopaluridae</taxon>
        <taxon>Intoshia</taxon>
    </lineage>
</organism>
<evidence type="ECO:0000313" key="4">
    <source>
        <dbReference type="Proteomes" id="UP000078046"/>
    </source>
</evidence>
<keyword evidence="4" id="KW-1185">Reference proteome</keyword>
<protein>
    <recommendedName>
        <fullName evidence="2">ShKT domain-containing protein</fullName>
    </recommendedName>
</protein>
<dbReference type="Pfam" id="PF01549">
    <property type="entry name" value="ShK"/>
    <property type="match status" value="1"/>
</dbReference>
<keyword evidence="1" id="KW-1015">Disulfide bond</keyword>
<evidence type="ECO:0000259" key="2">
    <source>
        <dbReference type="PROSITE" id="PS51670"/>
    </source>
</evidence>
<feature type="domain" description="ShKT" evidence="2">
    <location>
        <begin position="17"/>
        <end position="51"/>
    </location>
</feature>
<dbReference type="AlphaFoldDB" id="A0A177AXE0"/>
<reference evidence="3 4" key="1">
    <citation type="submission" date="2016-04" db="EMBL/GenBank/DDBJ databases">
        <title>The genome of Intoshia linei affirms orthonectids as highly simplified spiralians.</title>
        <authorList>
            <person name="Mikhailov K.V."/>
            <person name="Slusarev G.S."/>
            <person name="Nikitin M.A."/>
            <person name="Logacheva M.D."/>
            <person name="Penin A."/>
            <person name="Aleoshin V."/>
            <person name="Panchin Y.V."/>
        </authorList>
    </citation>
    <scope>NUCLEOTIDE SEQUENCE [LARGE SCALE GENOMIC DNA]</scope>
    <source>
        <strain evidence="3">Intl2013</strain>
        <tissue evidence="3">Whole animal</tissue>
    </source>
</reference>
<dbReference type="Proteomes" id="UP000078046">
    <property type="component" value="Unassembled WGS sequence"/>
</dbReference>
<accession>A0A177AXE0</accession>
<dbReference type="SMART" id="SM00254">
    <property type="entry name" value="ShKT"/>
    <property type="match status" value="1"/>
</dbReference>
<dbReference type="InterPro" id="IPR003582">
    <property type="entry name" value="ShKT_dom"/>
</dbReference>
<feature type="domain" description="ShKT" evidence="2">
    <location>
        <begin position="1"/>
        <end position="12"/>
    </location>
</feature>
<comment type="caution">
    <text evidence="1">Lacks conserved residue(s) required for the propagation of feature annotation.</text>
</comment>
<dbReference type="Gene3D" id="1.10.10.1940">
    <property type="match status" value="1"/>
</dbReference>
<dbReference type="PROSITE" id="PS51670">
    <property type="entry name" value="SHKT"/>
    <property type="match status" value="2"/>
</dbReference>
<name>A0A177AXE0_9BILA</name>
<comment type="caution">
    <text evidence="3">The sequence shown here is derived from an EMBL/GenBank/DDBJ whole genome shotgun (WGS) entry which is preliminary data.</text>
</comment>
<dbReference type="EMBL" id="LWCA01000905">
    <property type="protein sequence ID" value="OAF66530.1"/>
    <property type="molecule type" value="Genomic_DNA"/>
</dbReference>
<proteinExistence type="predicted"/>